<gene>
    <name evidence="2" type="ORF">KL86DYS2_20155</name>
</gene>
<dbReference type="EMBL" id="FLUL01000002">
    <property type="protein sequence ID" value="SBW10635.1"/>
    <property type="molecule type" value="Genomic_DNA"/>
</dbReference>
<proteinExistence type="predicted"/>
<reference evidence="2" key="1">
    <citation type="submission" date="2016-04" db="EMBL/GenBank/DDBJ databases">
        <authorList>
            <person name="Evans L.H."/>
            <person name="Alamgir A."/>
            <person name="Owens N."/>
            <person name="Weber N.D."/>
            <person name="Virtaneva K."/>
            <person name="Barbian K."/>
            <person name="Babar A."/>
            <person name="Rosenke K."/>
        </authorList>
    </citation>
    <scope>NUCLEOTIDE SEQUENCE</scope>
    <source>
        <strain evidence="2">86-2</strain>
    </source>
</reference>
<keyword evidence="1" id="KW-0812">Transmembrane</keyword>
<feature type="transmembrane region" description="Helical" evidence="1">
    <location>
        <begin position="6"/>
        <end position="26"/>
    </location>
</feature>
<name>A0A212KGG2_9BACT</name>
<organism evidence="2">
    <name type="scientific">uncultured Dysgonomonas sp</name>
    <dbReference type="NCBI Taxonomy" id="206096"/>
    <lineage>
        <taxon>Bacteria</taxon>
        <taxon>Pseudomonadati</taxon>
        <taxon>Bacteroidota</taxon>
        <taxon>Bacteroidia</taxon>
        <taxon>Bacteroidales</taxon>
        <taxon>Dysgonomonadaceae</taxon>
        <taxon>Dysgonomonas</taxon>
        <taxon>environmental samples</taxon>
    </lineage>
</organism>
<dbReference type="AlphaFoldDB" id="A0A212KGG2"/>
<keyword evidence="1" id="KW-1133">Transmembrane helix</keyword>
<sequence length="47" mass="5314">MKNPATIRSISFIASSIFVFIIAILFDYSHASGEQYFLTIIIKGIYL</sequence>
<keyword evidence="1" id="KW-0472">Membrane</keyword>
<evidence type="ECO:0000313" key="2">
    <source>
        <dbReference type="EMBL" id="SBW10635.1"/>
    </source>
</evidence>
<accession>A0A212KGG2</accession>
<protein>
    <submittedName>
        <fullName evidence="2">Uncharacterized protein</fullName>
    </submittedName>
</protein>
<evidence type="ECO:0000256" key="1">
    <source>
        <dbReference type="SAM" id="Phobius"/>
    </source>
</evidence>